<gene>
    <name evidence="1" type="ORF">DRW41_21245</name>
</gene>
<proteinExistence type="predicted"/>
<keyword evidence="2" id="KW-1185">Reference proteome</keyword>
<dbReference type="AlphaFoldDB" id="A0A3D8GKA4"/>
<organism evidence="1 2">
    <name type="scientific">Neobacillus piezotolerans</name>
    <dbReference type="NCBI Taxonomy" id="2259171"/>
    <lineage>
        <taxon>Bacteria</taxon>
        <taxon>Bacillati</taxon>
        <taxon>Bacillota</taxon>
        <taxon>Bacilli</taxon>
        <taxon>Bacillales</taxon>
        <taxon>Bacillaceae</taxon>
        <taxon>Neobacillus</taxon>
    </lineage>
</organism>
<comment type="caution">
    <text evidence="1">The sequence shown here is derived from an EMBL/GenBank/DDBJ whole genome shotgun (WGS) entry which is preliminary data.</text>
</comment>
<reference evidence="1 2" key="1">
    <citation type="submission" date="2018-07" db="EMBL/GenBank/DDBJ databases">
        <title>Bacillus sp. YLB-04 draft genome sequence.</title>
        <authorList>
            <person name="Yu L."/>
            <person name="Tang X."/>
        </authorList>
    </citation>
    <scope>NUCLEOTIDE SEQUENCE [LARGE SCALE GENOMIC DNA]</scope>
    <source>
        <strain evidence="1 2">YLB-04</strain>
    </source>
</reference>
<accession>A0A3D8GKA4</accession>
<dbReference type="EMBL" id="QNQT01000017">
    <property type="protein sequence ID" value="RDU34848.1"/>
    <property type="molecule type" value="Genomic_DNA"/>
</dbReference>
<dbReference type="OrthoDB" id="8704087at2"/>
<sequence>MKKHSRDLRDLIYVHLNQQAQYVMSCGIEFSEFAAAFSGFANHLLLLKHQFDDGEFNRHTRLEYVPRDKIEKLAREDVNGYGDFCWVDFDEEEGLNELNGQDLAELLYLGHIKQHLKPPFYNQLGNRFVYLAHDDGWFNKTYYRNLLDFFTMLSNVIPLKLGDLKVEKTLFGIRKKRSYPIVNKELLLPLTSFMKEGICISIRDADTQRGRVEIPIWIVGDFANMDDMAEAYGRSVRKPCHAKLVFDKKTKDWRLFVS</sequence>
<evidence type="ECO:0000313" key="2">
    <source>
        <dbReference type="Proteomes" id="UP000257144"/>
    </source>
</evidence>
<name>A0A3D8GKA4_9BACI</name>
<dbReference type="Proteomes" id="UP000257144">
    <property type="component" value="Unassembled WGS sequence"/>
</dbReference>
<protein>
    <recommendedName>
        <fullName evidence="3">Oxalate:formate antiporter</fullName>
    </recommendedName>
</protein>
<dbReference type="RefSeq" id="WP_115454024.1">
    <property type="nucleotide sequence ID" value="NZ_QNQT01000017.1"/>
</dbReference>
<evidence type="ECO:0000313" key="1">
    <source>
        <dbReference type="EMBL" id="RDU34848.1"/>
    </source>
</evidence>
<evidence type="ECO:0008006" key="3">
    <source>
        <dbReference type="Google" id="ProtNLM"/>
    </source>
</evidence>